<dbReference type="STRING" id="7222.B4JIR1"/>
<dbReference type="FunCoup" id="B4JIR1">
    <property type="interactions" value="6"/>
</dbReference>
<feature type="transmembrane region" description="Helical" evidence="2">
    <location>
        <begin position="333"/>
        <end position="353"/>
    </location>
</feature>
<dbReference type="PhylomeDB" id="B4JIR1"/>
<dbReference type="EMBL" id="CH916370">
    <property type="protein sequence ID" value="EDW00508.1"/>
    <property type="molecule type" value="Genomic_DNA"/>
</dbReference>
<evidence type="ECO:0000256" key="1">
    <source>
        <dbReference type="SAM" id="MobiDB-lite"/>
    </source>
</evidence>
<dbReference type="PANTHER" id="PTHR15260:SF1">
    <property type="entry name" value="SARCOSPAN"/>
    <property type="match status" value="1"/>
</dbReference>
<dbReference type="InParanoid" id="B4JIR1"/>
<keyword evidence="2" id="KW-0472">Membrane</keyword>
<keyword evidence="2" id="KW-1133">Transmembrane helix</keyword>
<feature type="compositionally biased region" description="Polar residues" evidence="1">
    <location>
        <begin position="41"/>
        <end position="54"/>
    </location>
</feature>
<evidence type="ECO:0000313" key="3">
    <source>
        <dbReference type="EMBL" id="EDW00508.1"/>
    </source>
</evidence>
<feature type="region of interest" description="Disordered" evidence="1">
    <location>
        <begin position="1"/>
        <end position="54"/>
    </location>
</feature>
<keyword evidence="4" id="KW-1185">Reference proteome</keyword>
<dbReference type="Proteomes" id="UP000001070">
    <property type="component" value="Unassembled WGS sequence"/>
</dbReference>
<dbReference type="HOGENOM" id="CLU_691297_0_0_1"/>
<feature type="transmembrane region" description="Helical" evidence="2">
    <location>
        <begin position="264"/>
        <end position="284"/>
    </location>
</feature>
<sequence length="469" mass="50910">MQQQQNVRPVSTYDNLSATASSNNTTKPKLKQQQQQQQQQLWTGESSGLSPEEINNVNESSTLQCDADMNGTTIIPQIPKDAAASTAAAAAAAATTTTQDLNETSHSIAAVRAALSDAKSKFFGININERILCTPTAMAAMDSIGPDTNYPSAPQSARTIMPQMTKSSDLVQPMKTPIVQSQRFGATYEQIPLADLDAPSPSQAVYMSTTVPQNIKGMKIAGRHTPTRNSLRHSRMIVVNHTNHDSIQESYSTHIRNLNFSRQLLILQMAIGLLIVGLAIWILILAPSASILINPYLSGLSLLLASIAGLILLGRDRRAESHRTPKNNCYKVLLAESYVFSGLALIFCCLALACAANEFAQLQATAGPTDGSCGPATSSLLSYRNCSCFTYDEQTATTDQEIGDLPDRMEAVIDRNNNMETCEAIRGEWRYLLGFSMALNTVGIFATLLYITIFICCLNSSRKHFNASV</sequence>
<dbReference type="PANTHER" id="PTHR15260">
    <property type="entry name" value="SARCOSPAN"/>
    <property type="match status" value="1"/>
</dbReference>
<feature type="transmembrane region" description="Helical" evidence="2">
    <location>
        <begin position="296"/>
        <end position="313"/>
    </location>
</feature>
<name>B4JIR1_DROGR</name>
<keyword evidence="2" id="KW-0812">Transmembrane</keyword>
<dbReference type="eggNOG" id="ENOG502S406">
    <property type="taxonomic scope" value="Eukaryota"/>
</dbReference>
<organism evidence="4">
    <name type="scientific">Drosophila grimshawi</name>
    <name type="common">Hawaiian fruit fly</name>
    <name type="synonym">Idiomyia grimshawi</name>
    <dbReference type="NCBI Taxonomy" id="7222"/>
    <lineage>
        <taxon>Eukaryota</taxon>
        <taxon>Metazoa</taxon>
        <taxon>Ecdysozoa</taxon>
        <taxon>Arthropoda</taxon>
        <taxon>Hexapoda</taxon>
        <taxon>Insecta</taxon>
        <taxon>Pterygota</taxon>
        <taxon>Neoptera</taxon>
        <taxon>Endopterygota</taxon>
        <taxon>Diptera</taxon>
        <taxon>Brachycera</taxon>
        <taxon>Muscomorpha</taxon>
        <taxon>Ephydroidea</taxon>
        <taxon>Drosophilidae</taxon>
        <taxon>Drosophila</taxon>
        <taxon>Hawaiian Drosophila</taxon>
    </lineage>
</organism>
<evidence type="ECO:0000256" key="2">
    <source>
        <dbReference type="SAM" id="Phobius"/>
    </source>
</evidence>
<feature type="transmembrane region" description="Helical" evidence="2">
    <location>
        <begin position="437"/>
        <end position="458"/>
    </location>
</feature>
<dbReference type="InterPro" id="IPR030429">
    <property type="entry name" value="Sarcospan"/>
</dbReference>
<gene>
    <name evidence="3" type="primary">Dgri\GH12903</name>
    <name evidence="3" type="ORF">Dgri_GH12903</name>
</gene>
<proteinExistence type="predicted"/>
<protein>
    <submittedName>
        <fullName evidence="3">GH12903</fullName>
    </submittedName>
</protein>
<feature type="compositionally biased region" description="Polar residues" evidence="1">
    <location>
        <begin position="1"/>
        <end position="27"/>
    </location>
</feature>
<dbReference type="GO" id="GO:0042383">
    <property type="term" value="C:sarcolemma"/>
    <property type="evidence" value="ECO:0007669"/>
    <property type="project" value="TreeGrafter"/>
</dbReference>
<dbReference type="OrthoDB" id="7685256at2759"/>
<dbReference type="KEGG" id="dgr:6564783"/>
<dbReference type="GO" id="GO:0016010">
    <property type="term" value="C:dystrophin-associated glycoprotein complex"/>
    <property type="evidence" value="ECO:0007669"/>
    <property type="project" value="InterPro"/>
</dbReference>
<accession>B4JIR1</accession>
<dbReference type="AlphaFoldDB" id="B4JIR1"/>
<dbReference type="OMA" id="ITIFICC"/>
<evidence type="ECO:0000313" key="4">
    <source>
        <dbReference type="Proteomes" id="UP000001070"/>
    </source>
</evidence>
<reference evidence="3 4" key="1">
    <citation type="journal article" date="2007" name="Nature">
        <title>Evolution of genes and genomes on the Drosophila phylogeny.</title>
        <authorList>
            <consortium name="Drosophila 12 Genomes Consortium"/>
            <person name="Clark A.G."/>
            <person name="Eisen M.B."/>
            <person name="Smith D.R."/>
            <person name="Bergman C.M."/>
            <person name="Oliver B."/>
            <person name="Markow T.A."/>
            <person name="Kaufman T.C."/>
            <person name="Kellis M."/>
            <person name="Gelbart W."/>
            <person name="Iyer V.N."/>
            <person name="Pollard D.A."/>
            <person name="Sackton T.B."/>
            <person name="Larracuente A.M."/>
            <person name="Singh N.D."/>
            <person name="Abad J.P."/>
            <person name="Abt D.N."/>
            <person name="Adryan B."/>
            <person name="Aguade M."/>
            <person name="Akashi H."/>
            <person name="Anderson W.W."/>
            <person name="Aquadro C.F."/>
            <person name="Ardell D.H."/>
            <person name="Arguello R."/>
            <person name="Artieri C.G."/>
            <person name="Barbash D.A."/>
            <person name="Barker D."/>
            <person name="Barsanti P."/>
            <person name="Batterham P."/>
            <person name="Batzoglou S."/>
            <person name="Begun D."/>
            <person name="Bhutkar A."/>
            <person name="Blanco E."/>
            <person name="Bosak S.A."/>
            <person name="Bradley R.K."/>
            <person name="Brand A.D."/>
            <person name="Brent M.R."/>
            <person name="Brooks A.N."/>
            <person name="Brown R.H."/>
            <person name="Butlin R.K."/>
            <person name="Caggese C."/>
            <person name="Calvi B.R."/>
            <person name="Bernardo de Carvalho A."/>
            <person name="Caspi A."/>
            <person name="Castrezana S."/>
            <person name="Celniker S.E."/>
            <person name="Chang J.L."/>
            <person name="Chapple C."/>
            <person name="Chatterji S."/>
            <person name="Chinwalla A."/>
            <person name="Civetta A."/>
            <person name="Clifton S.W."/>
            <person name="Comeron J.M."/>
            <person name="Costello J.C."/>
            <person name="Coyne J.A."/>
            <person name="Daub J."/>
            <person name="David R.G."/>
            <person name="Delcher A.L."/>
            <person name="Delehaunty K."/>
            <person name="Do C.B."/>
            <person name="Ebling H."/>
            <person name="Edwards K."/>
            <person name="Eickbush T."/>
            <person name="Evans J.D."/>
            <person name="Filipski A."/>
            <person name="Findeiss S."/>
            <person name="Freyhult E."/>
            <person name="Fulton L."/>
            <person name="Fulton R."/>
            <person name="Garcia A.C."/>
            <person name="Gardiner A."/>
            <person name="Garfield D.A."/>
            <person name="Garvin B.E."/>
            <person name="Gibson G."/>
            <person name="Gilbert D."/>
            <person name="Gnerre S."/>
            <person name="Godfrey J."/>
            <person name="Good R."/>
            <person name="Gotea V."/>
            <person name="Gravely B."/>
            <person name="Greenberg A.J."/>
            <person name="Griffiths-Jones S."/>
            <person name="Gross S."/>
            <person name="Guigo R."/>
            <person name="Gustafson E.A."/>
            <person name="Haerty W."/>
            <person name="Hahn M.W."/>
            <person name="Halligan D.L."/>
            <person name="Halpern A.L."/>
            <person name="Halter G.M."/>
            <person name="Han M.V."/>
            <person name="Heger A."/>
            <person name="Hillier L."/>
            <person name="Hinrichs A.S."/>
            <person name="Holmes I."/>
            <person name="Hoskins R.A."/>
            <person name="Hubisz M.J."/>
            <person name="Hultmark D."/>
            <person name="Huntley M.A."/>
            <person name="Jaffe D.B."/>
            <person name="Jagadeeshan S."/>
            <person name="Jeck W.R."/>
            <person name="Johnson J."/>
            <person name="Jones C.D."/>
            <person name="Jordan W.C."/>
            <person name="Karpen G.H."/>
            <person name="Kataoka E."/>
            <person name="Keightley P.D."/>
            <person name="Kheradpour P."/>
            <person name="Kirkness E.F."/>
            <person name="Koerich L.B."/>
            <person name="Kristiansen K."/>
            <person name="Kudrna D."/>
            <person name="Kulathinal R.J."/>
            <person name="Kumar S."/>
            <person name="Kwok R."/>
            <person name="Lander E."/>
            <person name="Langley C.H."/>
            <person name="Lapoint R."/>
            <person name="Lazzaro B.P."/>
            <person name="Lee S.J."/>
            <person name="Levesque L."/>
            <person name="Li R."/>
            <person name="Lin C.F."/>
            <person name="Lin M.F."/>
            <person name="Lindblad-Toh K."/>
            <person name="Llopart A."/>
            <person name="Long M."/>
            <person name="Low L."/>
            <person name="Lozovsky E."/>
            <person name="Lu J."/>
            <person name="Luo M."/>
            <person name="Machado C.A."/>
            <person name="Makalowski W."/>
            <person name="Marzo M."/>
            <person name="Matsuda M."/>
            <person name="Matzkin L."/>
            <person name="McAllister B."/>
            <person name="McBride C.S."/>
            <person name="McKernan B."/>
            <person name="McKernan K."/>
            <person name="Mendez-Lago M."/>
            <person name="Minx P."/>
            <person name="Mollenhauer M.U."/>
            <person name="Montooth K."/>
            <person name="Mount S.M."/>
            <person name="Mu X."/>
            <person name="Myers E."/>
            <person name="Negre B."/>
            <person name="Newfeld S."/>
            <person name="Nielsen R."/>
            <person name="Noor M.A."/>
            <person name="O'Grady P."/>
            <person name="Pachter L."/>
            <person name="Papaceit M."/>
            <person name="Parisi M.J."/>
            <person name="Parisi M."/>
            <person name="Parts L."/>
            <person name="Pedersen J.S."/>
            <person name="Pesole G."/>
            <person name="Phillippy A.M."/>
            <person name="Ponting C.P."/>
            <person name="Pop M."/>
            <person name="Porcelli D."/>
            <person name="Powell J.R."/>
            <person name="Prohaska S."/>
            <person name="Pruitt K."/>
            <person name="Puig M."/>
            <person name="Quesneville H."/>
            <person name="Ram K.R."/>
            <person name="Rand D."/>
            <person name="Rasmussen M.D."/>
            <person name="Reed L.K."/>
            <person name="Reenan R."/>
            <person name="Reily A."/>
            <person name="Remington K.A."/>
            <person name="Rieger T.T."/>
            <person name="Ritchie M.G."/>
            <person name="Robin C."/>
            <person name="Rogers Y.H."/>
            <person name="Rohde C."/>
            <person name="Rozas J."/>
            <person name="Rubenfield M.J."/>
            <person name="Ruiz A."/>
            <person name="Russo S."/>
            <person name="Salzberg S.L."/>
            <person name="Sanchez-Gracia A."/>
            <person name="Saranga D.J."/>
            <person name="Sato H."/>
            <person name="Schaeffer S.W."/>
            <person name="Schatz M.C."/>
            <person name="Schlenke T."/>
            <person name="Schwartz R."/>
            <person name="Segarra C."/>
            <person name="Singh R.S."/>
            <person name="Sirot L."/>
            <person name="Sirota M."/>
            <person name="Sisneros N.B."/>
            <person name="Smith C.D."/>
            <person name="Smith T.F."/>
            <person name="Spieth J."/>
            <person name="Stage D.E."/>
            <person name="Stark A."/>
            <person name="Stephan W."/>
            <person name="Strausberg R.L."/>
            <person name="Strempel S."/>
            <person name="Sturgill D."/>
            <person name="Sutton G."/>
            <person name="Sutton G.G."/>
            <person name="Tao W."/>
            <person name="Teichmann S."/>
            <person name="Tobari Y.N."/>
            <person name="Tomimura Y."/>
            <person name="Tsolas J.M."/>
            <person name="Valente V.L."/>
            <person name="Venter E."/>
            <person name="Venter J.C."/>
            <person name="Vicario S."/>
            <person name="Vieira F.G."/>
            <person name="Vilella A.J."/>
            <person name="Villasante A."/>
            <person name="Walenz B."/>
            <person name="Wang J."/>
            <person name="Wasserman M."/>
            <person name="Watts T."/>
            <person name="Wilson D."/>
            <person name="Wilson R.K."/>
            <person name="Wing R.A."/>
            <person name="Wolfner M.F."/>
            <person name="Wong A."/>
            <person name="Wong G.K."/>
            <person name="Wu C.I."/>
            <person name="Wu G."/>
            <person name="Yamamoto D."/>
            <person name="Yang H.P."/>
            <person name="Yang S.P."/>
            <person name="Yorke J.A."/>
            <person name="Yoshida K."/>
            <person name="Zdobnov E."/>
            <person name="Zhang P."/>
            <person name="Zhang Y."/>
            <person name="Zimin A.V."/>
            <person name="Baldwin J."/>
            <person name="Abdouelleil A."/>
            <person name="Abdulkadir J."/>
            <person name="Abebe A."/>
            <person name="Abera B."/>
            <person name="Abreu J."/>
            <person name="Acer S.C."/>
            <person name="Aftuck L."/>
            <person name="Alexander A."/>
            <person name="An P."/>
            <person name="Anderson E."/>
            <person name="Anderson S."/>
            <person name="Arachi H."/>
            <person name="Azer M."/>
            <person name="Bachantsang P."/>
            <person name="Barry A."/>
            <person name="Bayul T."/>
            <person name="Berlin A."/>
            <person name="Bessette D."/>
            <person name="Bloom T."/>
            <person name="Blye J."/>
            <person name="Boguslavskiy L."/>
            <person name="Bonnet C."/>
            <person name="Boukhgalter B."/>
            <person name="Bourzgui I."/>
            <person name="Brown A."/>
            <person name="Cahill P."/>
            <person name="Channer S."/>
            <person name="Cheshatsang Y."/>
            <person name="Chuda L."/>
            <person name="Citroen M."/>
            <person name="Collymore A."/>
            <person name="Cooke P."/>
            <person name="Costello M."/>
            <person name="D'Aco K."/>
            <person name="Daza R."/>
            <person name="De Haan G."/>
            <person name="DeGray S."/>
            <person name="DeMaso C."/>
            <person name="Dhargay N."/>
            <person name="Dooley K."/>
            <person name="Dooley E."/>
            <person name="Doricent M."/>
            <person name="Dorje P."/>
            <person name="Dorjee K."/>
            <person name="Dupes A."/>
            <person name="Elong R."/>
            <person name="Falk J."/>
            <person name="Farina A."/>
            <person name="Faro S."/>
            <person name="Ferguson D."/>
            <person name="Fisher S."/>
            <person name="Foley C.D."/>
            <person name="Franke A."/>
            <person name="Friedrich D."/>
            <person name="Gadbois L."/>
            <person name="Gearin G."/>
            <person name="Gearin C.R."/>
            <person name="Giannoukos G."/>
            <person name="Goode T."/>
            <person name="Graham J."/>
            <person name="Grandbois E."/>
            <person name="Grewal S."/>
            <person name="Gyaltsen K."/>
            <person name="Hafez N."/>
            <person name="Hagos B."/>
            <person name="Hall J."/>
            <person name="Henson C."/>
            <person name="Hollinger A."/>
            <person name="Honan T."/>
            <person name="Huard M.D."/>
            <person name="Hughes L."/>
            <person name="Hurhula B."/>
            <person name="Husby M.E."/>
            <person name="Kamat A."/>
            <person name="Kanga B."/>
            <person name="Kashin S."/>
            <person name="Khazanovich D."/>
            <person name="Kisner P."/>
            <person name="Lance K."/>
            <person name="Lara M."/>
            <person name="Lee W."/>
            <person name="Lennon N."/>
            <person name="Letendre F."/>
            <person name="LeVine R."/>
            <person name="Lipovsky A."/>
            <person name="Liu X."/>
            <person name="Liu J."/>
            <person name="Liu S."/>
            <person name="Lokyitsang T."/>
            <person name="Lokyitsang Y."/>
            <person name="Lubonja R."/>
            <person name="Lui A."/>
            <person name="MacDonald P."/>
            <person name="Magnisalis V."/>
            <person name="Maru K."/>
            <person name="Matthews C."/>
            <person name="McCusker W."/>
            <person name="McDonough S."/>
            <person name="Mehta T."/>
            <person name="Meldrim J."/>
            <person name="Meneus L."/>
            <person name="Mihai O."/>
            <person name="Mihalev A."/>
            <person name="Mihova T."/>
            <person name="Mittelman R."/>
            <person name="Mlenga V."/>
            <person name="Montmayeur A."/>
            <person name="Mulrain L."/>
            <person name="Navidi A."/>
            <person name="Naylor J."/>
            <person name="Negash T."/>
            <person name="Nguyen T."/>
            <person name="Nguyen N."/>
            <person name="Nicol R."/>
            <person name="Norbu C."/>
            <person name="Norbu N."/>
            <person name="Novod N."/>
            <person name="O'Neill B."/>
            <person name="Osman S."/>
            <person name="Markiewicz E."/>
            <person name="Oyono O.L."/>
            <person name="Patti C."/>
            <person name="Phunkhang P."/>
            <person name="Pierre F."/>
            <person name="Priest M."/>
            <person name="Raghuraman S."/>
            <person name="Rege F."/>
            <person name="Reyes R."/>
            <person name="Rise C."/>
            <person name="Rogov P."/>
            <person name="Ross K."/>
            <person name="Ryan E."/>
            <person name="Settipalli S."/>
            <person name="Shea T."/>
            <person name="Sherpa N."/>
            <person name="Shi L."/>
            <person name="Shih D."/>
            <person name="Sparrow T."/>
            <person name="Spaulding J."/>
            <person name="Stalker J."/>
            <person name="Stange-Thomann N."/>
            <person name="Stavropoulos S."/>
            <person name="Stone C."/>
            <person name="Strader C."/>
            <person name="Tesfaye S."/>
            <person name="Thomson T."/>
            <person name="Thoulutsang Y."/>
            <person name="Thoulutsang D."/>
            <person name="Topham K."/>
            <person name="Topping I."/>
            <person name="Tsamla T."/>
            <person name="Vassiliev H."/>
            <person name="Vo A."/>
            <person name="Wangchuk T."/>
            <person name="Wangdi T."/>
            <person name="Weiand M."/>
            <person name="Wilkinson J."/>
            <person name="Wilson A."/>
            <person name="Yadav S."/>
            <person name="Young G."/>
            <person name="Yu Q."/>
            <person name="Zembek L."/>
            <person name="Zhong D."/>
            <person name="Zimmer A."/>
            <person name="Zwirko Z."/>
            <person name="Jaffe D.B."/>
            <person name="Alvarez P."/>
            <person name="Brockman W."/>
            <person name="Butler J."/>
            <person name="Chin C."/>
            <person name="Gnerre S."/>
            <person name="Grabherr M."/>
            <person name="Kleber M."/>
            <person name="Mauceli E."/>
            <person name="MacCallum I."/>
        </authorList>
    </citation>
    <scope>NUCLEOTIDE SEQUENCE [LARGE SCALE GENOMIC DNA]</scope>
    <source>
        <strain evidence="4">Tucson 15287-2541.00</strain>
    </source>
</reference>